<organism evidence="3 4">
    <name type="scientific">Bacillus cereus</name>
    <dbReference type="NCBI Taxonomy" id="1396"/>
    <lineage>
        <taxon>Bacteria</taxon>
        <taxon>Bacillati</taxon>
        <taxon>Bacillota</taxon>
        <taxon>Bacilli</taxon>
        <taxon>Bacillales</taxon>
        <taxon>Bacillaceae</taxon>
        <taxon>Bacillus</taxon>
        <taxon>Bacillus cereus group</taxon>
    </lineage>
</organism>
<gene>
    <name evidence="3" type="ORF">B4088_2436</name>
</gene>
<dbReference type="Pfam" id="PF03703">
    <property type="entry name" value="bPH_2"/>
    <property type="match status" value="1"/>
</dbReference>
<keyword evidence="1" id="KW-0472">Membrane</keyword>
<accession>A0A164P6D0</accession>
<reference evidence="3 4" key="1">
    <citation type="submission" date="2015-09" db="EMBL/GenBank/DDBJ databases">
        <title>Bacillus cereus food isolates.</title>
        <authorList>
            <person name="Boekhorst J."/>
        </authorList>
    </citation>
    <scope>NUCLEOTIDE SEQUENCE [LARGE SCALE GENOMIC DNA]</scope>
    <source>
        <strain evidence="3 4">B4088</strain>
    </source>
</reference>
<dbReference type="EMBL" id="LJKE01000043">
    <property type="protein sequence ID" value="KZD66320.1"/>
    <property type="molecule type" value="Genomic_DNA"/>
</dbReference>
<dbReference type="InterPro" id="IPR005182">
    <property type="entry name" value="YdbS-like_PH"/>
</dbReference>
<sequence length="171" mass="19857">MVPMMDGEQVVWSGRKGVRYRTFIFLRDFSIFAIIGYFVWFILTQEIFRSMLGDSTGKIYLSLILIGCLVIGIRQLSFMFLTYTITTERTIISEGFLSRNVASIKHEHIRDMKVKQTFFQRIIGIGNLYLFTANDVSENSKDKNFLNKTPCLDMIDSPFNLHAKLEKLCEK</sequence>
<keyword evidence="1" id="KW-0812">Transmembrane</keyword>
<evidence type="ECO:0000256" key="1">
    <source>
        <dbReference type="SAM" id="Phobius"/>
    </source>
</evidence>
<dbReference type="Proteomes" id="UP000076482">
    <property type="component" value="Unassembled WGS sequence"/>
</dbReference>
<protein>
    <recommendedName>
        <fullName evidence="2">YdbS-like PH domain-containing protein</fullName>
    </recommendedName>
</protein>
<proteinExistence type="predicted"/>
<name>A0A164P6D0_BACCE</name>
<evidence type="ECO:0000259" key="2">
    <source>
        <dbReference type="Pfam" id="PF03703"/>
    </source>
</evidence>
<dbReference type="AlphaFoldDB" id="A0A164P6D0"/>
<evidence type="ECO:0000313" key="4">
    <source>
        <dbReference type="Proteomes" id="UP000076482"/>
    </source>
</evidence>
<feature type="domain" description="YdbS-like PH" evidence="2">
    <location>
        <begin position="80"/>
        <end position="135"/>
    </location>
</feature>
<feature type="transmembrane region" description="Helical" evidence="1">
    <location>
        <begin position="24"/>
        <end position="43"/>
    </location>
</feature>
<keyword evidence="1" id="KW-1133">Transmembrane helix</keyword>
<comment type="caution">
    <text evidence="3">The sequence shown here is derived from an EMBL/GenBank/DDBJ whole genome shotgun (WGS) entry which is preliminary data.</text>
</comment>
<dbReference type="PATRIC" id="fig|1396.535.peg.4397"/>
<evidence type="ECO:0000313" key="3">
    <source>
        <dbReference type="EMBL" id="KZD66320.1"/>
    </source>
</evidence>
<feature type="transmembrane region" description="Helical" evidence="1">
    <location>
        <begin position="59"/>
        <end position="81"/>
    </location>
</feature>